<reference evidence="2" key="1">
    <citation type="submission" date="2022-11" db="UniProtKB">
        <authorList>
            <consortium name="WormBaseParasite"/>
        </authorList>
    </citation>
    <scope>IDENTIFICATION</scope>
</reference>
<organism evidence="1 2">
    <name type="scientific">Panagrolaimus sp. ES5</name>
    <dbReference type="NCBI Taxonomy" id="591445"/>
    <lineage>
        <taxon>Eukaryota</taxon>
        <taxon>Metazoa</taxon>
        <taxon>Ecdysozoa</taxon>
        <taxon>Nematoda</taxon>
        <taxon>Chromadorea</taxon>
        <taxon>Rhabditida</taxon>
        <taxon>Tylenchina</taxon>
        <taxon>Panagrolaimomorpha</taxon>
        <taxon>Panagrolaimoidea</taxon>
        <taxon>Panagrolaimidae</taxon>
        <taxon>Panagrolaimus</taxon>
    </lineage>
</organism>
<accession>A0AC34F552</accession>
<protein>
    <submittedName>
        <fullName evidence="2">Heat shock protein 70</fullName>
    </submittedName>
</protein>
<proteinExistence type="predicted"/>
<sequence length="431" mass="48047">MSNVTYLILANPKFEMTPSINTSIKGSLKGKGTITTTQVAQMNFPFPRKVVIDNISIKVIGIDLGTSRCCAAVNRKNGISTVQLDNTGERLLPSYVAYDEEIVKCGKVVVNRLRNYAKSTVFDSKRIIGRSLNDVEIDSNWPFRISKNENKVVMELKKCGIGVQISAEEVAADLLKHIKQKSEDFQGTKMTDVVITIPAAFTEAQKTATIEAAKLAGWEKIELLHEPIAAAFAYFIEKHIPHKSNVLVFDLGGGTLDVCIFKIENNQILILSNTGDTKLGGRDFDTVLFNYFLNQLGTKHDISLIKDKKYKLILDCQRIKEDLSAVASCILNVDEYEPNMHEIIDISRNEFQSLTKPLLNRIKNTIHSALHESKFDEKEIDKILLVGGGSRMPMIKTLLKKIFPRAEQCCAEHPDEVVAIGAAYYAYSISS</sequence>
<dbReference type="WBParaSite" id="ES5_v2.g12223.t1">
    <property type="protein sequence ID" value="ES5_v2.g12223.t1"/>
    <property type="gene ID" value="ES5_v2.g12223"/>
</dbReference>
<evidence type="ECO:0000313" key="2">
    <source>
        <dbReference type="WBParaSite" id="ES5_v2.g12223.t1"/>
    </source>
</evidence>
<evidence type="ECO:0000313" key="1">
    <source>
        <dbReference type="Proteomes" id="UP000887579"/>
    </source>
</evidence>
<dbReference type="Proteomes" id="UP000887579">
    <property type="component" value="Unplaced"/>
</dbReference>
<name>A0AC34F552_9BILA</name>